<evidence type="ECO:0000256" key="3">
    <source>
        <dbReference type="ARBA" id="ARBA00007792"/>
    </source>
</evidence>
<dbReference type="InterPro" id="IPR035971">
    <property type="entry name" value="CBD_sf"/>
</dbReference>
<dbReference type="PANTHER" id="PTHR46828">
    <property type="entry name" value="ENDO-1,4-BETA-XYLANASE A-RELATED"/>
    <property type="match status" value="1"/>
</dbReference>
<dbReference type="Proteomes" id="UP000521943">
    <property type="component" value="Unassembled WGS sequence"/>
</dbReference>
<dbReference type="Pfam" id="PF00457">
    <property type="entry name" value="Glyco_hydro_11"/>
    <property type="match status" value="1"/>
</dbReference>
<evidence type="ECO:0000313" key="17">
    <source>
        <dbReference type="EMBL" id="KAF6750628.1"/>
    </source>
</evidence>
<evidence type="ECO:0000256" key="6">
    <source>
        <dbReference type="ARBA" id="ARBA00022729"/>
    </source>
</evidence>
<dbReference type="SUPFAM" id="SSF57180">
    <property type="entry name" value="Cellulose-binding domain"/>
    <property type="match status" value="1"/>
</dbReference>
<keyword evidence="8 11" id="KW-0119">Carbohydrate metabolism</keyword>
<feature type="domain" description="CBM1" evidence="15">
    <location>
        <begin position="248"/>
        <end position="284"/>
    </location>
</feature>
<gene>
    <name evidence="17" type="ORF">DFP72DRAFT_991569</name>
</gene>
<organism evidence="17 18">
    <name type="scientific">Ephemerocybe angulata</name>
    <dbReference type="NCBI Taxonomy" id="980116"/>
    <lineage>
        <taxon>Eukaryota</taxon>
        <taxon>Fungi</taxon>
        <taxon>Dikarya</taxon>
        <taxon>Basidiomycota</taxon>
        <taxon>Agaricomycotina</taxon>
        <taxon>Agaricomycetes</taxon>
        <taxon>Agaricomycetidae</taxon>
        <taxon>Agaricales</taxon>
        <taxon>Agaricineae</taxon>
        <taxon>Psathyrellaceae</taxon>
        <taxon>Ephemerocybe</taxon>
    </lineage>
</organism>
<evidence type="ECO:0000256" key="5">
    <source>
        <dbReference type="ARBA" id="ARBA00022651"/>
    </source>
</evidence>
<dbReference type="PROSITE" id="PS51761">
    <property type="entry name" value="GH11_3"/>
    <property type="match status" value="1"/>
</dbReference>
<keyword evidence="6 14" id="KW-0732">Signal</keyword>
<feature type="signal peptide" evidence="14">
    <location>
        <begin position="1"/>
        <end position="19"/>
    </location>
</feature>
<evidence type="ECO:0000259" key="15">
    <source>
        <dbReference type="PROSITE" id="PS51164"/>
    </source>
</evidence>
<feature type="compositionally biased region" description="Low complexity" evidence="13">
    <location>
        <begin position="224"/>
        <end position="244"/>
    </location>
</feature>
<dbReference type="PROSITE" id="PS51164">
    <property type="entry name" value="CBM1_2"/>
    <property type="match status" value="1"/>
</dbReference>
<comment type="caution">
    <text evidence="17">The sequence shown here is derived from an EMBL/GenBank/DDBJ whole genome shotgun (WGS) entry which is preliminary data.</text>
</comment>
<dbReference type="InterPro" id="IPR013320">
    <property type="entry name" value="ConA-like_dom_sf"/>
</dbReference>
<feature type="region of interest" description="Disordered" evidence="13">
    <location>
        <begin position="221"/>
        <end position="244"/>
    </location>
</feature>
<evidence type="ECO:0000256" key="2">
    <source>
        <dbReference type="ARBA" id="ARBA00004851"/>
    </source>
</evidence>
<comment type="similarity">
    <text evidence="3 11 12">Belongs to the glycosyl hydrolase 11 (cellulase G) family.</text>
</comment>
<evidence type="ECO:0000313" key="18">
    <source>
        <dbReference type="Proteomes" id="UP000521943"/>
    </source>
</evidence>
<keyword evidence="7 11" id="KW-0378">Hydrolase</keyword>
<dbReference type="GO" id="GO:0045493">
    <property type="term" value="P:xylan catabolic process"/>
    <property type="evidence" value="ECO:0007669"/>
    <property type="project" value="UniProtKB-UniRule"/>
</dbReference>
<evidence type="ECO:0000256" key="7">
    <source>
        <dbReference type="ARBA" id="ARBA00022801"/>
    </source>
</evidence>
<dbReference type="GO" id="GO:0030248">
    <property type="term" value="F:cellulose binding"/>
    <property type="evidence" value="ECO:0007669"/>
    <property type="project" value="InterPro"/>
</dbReference>
<keyword evidence="10 11" id="KW-0624">Polysaccharide degradation</keyword>
<dbReference type="EMBL" id="JACGCI010000055">
    <property type="protein sequence ID" value="KAF6750628.1"/>
    <property type="molecule type" value="Genomic_DNA"/>
</dbReference>
<evidence type="ECO:0000256" key="8">
    <source>
        <dbReference type="ARBA" id="ARBA00023277"/>
    </source>
</evidence>
<dbReference type="PROSITE" id="PS00776">
    <property type="entry name" value="GH11_1"/>
    <property type="match status" value="1"/>
</dbReference>
<dbReference type="FunFam" id="2.60.120.180:FF:000001">
    <property type="entry name" value="Endo-1,4-beta-xylanase"/>
    <property type="match status" value="1"/>
</dbReference>
<dbReference type="Gene3D" id="2.60.120.180">
    <property type="match status" value="1"/>
</dbReference>
<feature type="chain" id="PRO_5034166150" description="Endo-1,4-beta-xylanase" evidence="14">
    <location>
        <begin position="20"/>
        <end position="284"/>
    </location>
</feature>
<dbReference type="UniPathway" id="UPA00114"/>
<dbReference type="EC" id="3.2.1.8" evidence="4 11"/>
<proteinExistence type="inferred from homology"/>
<dbReference type="SMART" id="SM00236">
    <property type="entry name" value="fCBD"/>
    <property type="match status" value="1"/>
</dbReference>
<protein>
    <recommendedName>
        <fullName evidence="4 11">Endo-1,4-beta-xylanase</fullName>
        <ecNumber evidence="4 11">3.2.1.8</ecNumber>
    </recommendedName>
</protein>
<name>A0A8H6HP57_9AGAR</name>
<comment type="pathway">
    <text evidence="2 11 12">Glycan degradation; xylan degradation.</text>
</comment>
<dbReference type="InterPro" id="IPR000254">
    <property type="entry name" value="CBD"/>
</dbReference>
<dbReference type="SUPFAM" id="SSF49899">
    <property type="entry name" value="Concanavalin A-like lectins/glucanases"/>
    <property type="match status" value="1"/>
</dbReference>
<evidence type="ECO:0000256" key="9">
    <source>
        <dbReference type="ARBA" id="ARBA00023295"/>
    </source>
</evidence>
<keyword evidence="9 11" id="KW-0326">Glycosidase</keyword>
<accession>A0A8H6HP57</accession>
<feature type="active site" description="Proton donor" evidence="11">
    <location>
        <position position="205"/>
    </location>
</feature>
<dbReference type="AlphaFoldDB" id="A0A8H6HP57"/>
<evidence type="ECO:0000256" key="10">
    <source>
        <dbReference type="ARBA" id="ARBA00023326"/>
    </source>
</evidence>
<dbReference type="InterPro" id="IPR013319">
    <property type="entry name" value="GH11/12"/>
</dbReference>
<evidence type="ECO:0000256" key="4">
    <source>
        <dbReference type="ARBA" id="ARBA00012590"/>
    </source>
</evidence>
<dbReference type="PRINTS" id="PR00911">
    <property type="entry name" value="GLHYDRLASE11"/>
</dbReference>
<evidence type="ECO:0000256" key="14">
    <source>
        <dbReference type="SAM" id="SignalP"/>
    </source>
</evidence>
<evidence type="ECO:0000256" key="12">
    <source>
        <dbReference type="RuleBase" id="RU362015"/>
    </source>
</evidence>
<evidence type="ECO:0000259" key="16">
    <source>
        <dbReference type="PROSITE" id="PS51761"/>
    </source>
</evidence>
<keyword evidence="5 11" id="KW-0858">Xylan degradation</keyword>
<evidence type="ECO:0000256" key="13">
    <source>
        <dbReference type="SAM" id="MobiDB-lite"/>
    </source>
</evidence>
<evidence type="ECO:0000256" key="1">
    <source>
        <dbReference type="ARBA" id="ARBA00000681"/>
    </source>
</evidence>
<dbReference type="OrthoDB" id="2115822at2759"/>
<feature type="active site" description="Nucleophile" evidence="11">
    <location>
        <position position="113"/>
    </location>
</feature>
<dbReference type="InterPro" id="IPR018208">
    <property type="entry name" value="GH11_AS_1"/>
</dbReference>
<dbReference type="GO" id="GO:0031176">
    <property type="term" value="F:endo-1,4-beta-xylanase activity"/>
    <property type="evidence" value="ECO:0007669"/>
    <property type="project" value="UniProtKB-UniRule"/>
</dbReference>
<evidence type="ECO:0000256" key="11">
    <source>
        <dbReference type="PROSITE-ProRule" id="PRU01097"/>
    </source>
</evidence>
<dbReference type="InterPro" id="IPR001137">
    <property type="entry name" value="Glyco_hydro_11"/>
</dbReference>
<keyword evidence="18" id="KW-1185">Reference proteome</keyword>
<reference evidence="17 18" key="1">
    <citation type="submission" date="2020-07" db="EMBL/GenBank/DDBJ databases">
        <title>Comparative genomics of pyrophilous fungi reveals a link between fire events and developmental genes.</title>
        <authorList>
            <consortium name="DOE Joint Genome Institute"/>
            <person name="Steindorff A.S."/>
            <person name="Carver A."/>
            <person name="Calhoun S."/>
            <person name="Stillman K."/>
            <person name="Liu H."/>
            <person name="Lipzen A."/>
            <person name="Pangilinan J."/>
            <person name="Labutti K."/>
            <person name="Bruns T.D."/>
            <person name="Grigoriev I.V."/>
        </authorList>
    </citation>
    <scope>NUCLEOTIDE SEQUENCE [LARGE SCALE GENOMIC DNA]</scope>
    <source>
        <strain evidence="17 18">CBS 144469</strain>
    </source>
</reference>
<dbReference type="InterPro" id="IPR033123">
    <property type="entry name" value="GH11_dom"/>
</dbReference>
<dbReference type="PROSITE" id="PS00562">
    <property type="entry name" value="CBM1_1"/>
    <property type="match status" value="1"/>
</dbReference>
<dbReference type="GO" id="GO:0005576">
    <property type="term" value="C:extracellular region"/>
    <property type="evidence" value="ECO:0007669"/>
    <property type="project" value="InterPro"/>
</dbReference>
<dbReference type="Pfam" id="PF00734">
    <property type="entry name" value="CBM_1"/>
    <property type="match status" value="1"/>
</dbReference>
<feature type="domain" description="GH11" evidence="16">
    <location>
        <begin position="28"/>
        <end position="218"/>
    </location>
</feature>
<sequence length="284" mass="29830">MVSFKALFVVVSTALGALAAPGNLTTRAGTPSAEGTHDGFFYSWWTDNGAQATYTNGAKGQYSIQWGNGGNLVGGKGWNPGNANRVISYTGTYSYVGNSYLAVYGWTRSPLIEYYIVENFGTYNPSSGATNKGSVTVDGAVYDILVSTRTNQPSIDGTQTFQQFWSVRREKRTGGTVDVGAHFRAWANAGLQLGTSHYYQIVACEGYFSTGSCSITVSEGGSSGTTTATTSTTTTTSQPTTTTAPGTNCAAKWGQCGGQGFTGATCCESGSTCTVGNQWYSQCL</sequence>
<dbReference type="PANTHER" id="PTHR46828:SF3">
    <property type="entry name" value="ENDO-1,4-BETA-XYLANASE"/>
    <property type="match status" value="1"/>
</dbReference>
<comment type="catalytic activity">
    <reaction evidence="1 11 12">
        <text>Endohydrolysis of (1-&gt;4)-beta-D-xylosidic linkages in xylans.</text>
        <dbReference type="EC" id="3.2.1.8"/>
    </reaction>
</comment>